<evidence type="ECO:0000256" key="3">
    <source>
        <dbReference type="SAM" id="Phobius"/>
    </source>
</evidence>
<gene>
    <name evidence="5" type="ORF">GGP41_006907</name>
</gene>
<dbReference type="GO" id="GO:0003677">
    <property type="term" value="F:DNA binding"/>
    <property type="evidence" value="ECO:0007669"/>
    <property type="project" value="InterPro"/>
</dbReference>
<organism evidence="5 6">
    <name type="scientific">Cochliobolus sativus</name>
    <name type="common">Common root rot and spot blotch fungus</name>
    <name type="synonym">Bipolaris sorokiniana</name>
    <dbReference type="NCBI Taxonomy" id="45130"/>
    <lineage>
        <taxon>Eukaryota</taxon>
        <taxon>Fungi</taxon>
        <taxon>Dikarya</taxon>
        <taxon>Ascomycota</taxon>
        <taxon>Pezizomycotina</taxon>
        <taxon>Dothideomycetes</taxon>
        <taxon>Pleosporomycetidae</taxon>
        <taxon>Pleosporales</taxon>
        <taxon>Pleosporineae</taxon>
        <taxon>Pleosporaceae</taxon>
        <taxon>Bipolaris</taxon>
    </lineage>
</organism>
<evidence type="ECO:0000256" key="1">
    <source>
        <dbReference type="ARBA" id="ARBA00023242"/>
    </source>
</evidence>
<feature type="domain" description="Xylanolytic transcriptional activator regulatory" evidence="4">
    <location>
        <begin position="316"/>
        <end position="389"/>
    </location>
</feature>
<evidence type="ECO:0000256" key="2">
    <source>
        <dbReference type="SAM" id="MobiDB-lite"/>
    </source>
</evidence>
<dbReference type="CDD" id="cd12148">
    <property type="entry name" value="fungal_TF_MHR"/>
    <property type="match status" value="1"/>
</dbReference>
<dbReference type="PANTHER" id="PTHR47654:SF5">
    <property type="entry name" value="TRANSCRIPTION FACTOR DOMAIN-CONTAINING PROTEIN"/>
    <property type="match status" value="1"/>
</dbReference>
<dbReference type="PANTHER" id="PTHR47654">
    <property type="entry name" value="ZN(II)2CYS6 TRANSCRIPTION FACTOR (EUROFUNG)-RELATED"/>
    <property type="match status" value="1"/>
</dbReference>
<dbReference type="Pfam" id="PF04082">
    <property type="entry name" value="Fungal_trans"/>
    <property type="match status" value="1"/>
</dbReference>
<evidence type="ECO:0000313" key="5">
    <source>
        <dbReference type="EMBL" id="KAF5854133.1"/>
    </source>
</evidence>
<dbReference type="AlphaFoldDB" id="A0A8H6E0B4"/>
<sequence length="628" mass="71686">MMIQLNHTLATLLWDMNKHLDDESRQKIQDVLDIVEEYAKLQSPESPLITLGKRNQLPYKELRRAPKHGEALVSGSIGSNQSLDNLFEDLTRSHKSRETGYVGQASEVQWLLNVQRQLQNIKAEPCIPAYIIKTSDRDTKRTRPDTIPERKSNVQQVSPQGTWKHTTDTSFYLNSSDIATDVFIDPYELPNVETAERLFGCYINTVHSSFPLVNANFEHQFRAYIESVRGKRSFNMSDAWRAQLNLIFAIGAKCSHLTSAEWRADESDHGYYMMRAVHLIRFESSLRVFPSPSLELVQAACSMSFYLLTIGHVNRAWALIGVSLRHAIALGLHLRNTATESVDLEQDTLTHTWWAAYCIETLLNAIMGRPPAITEEYCTVPLPNHESEEDASSNKSYLITRIEIARLTRKIQRYLYSPQTATQSWESIQTTISDLLNDLNKWSTAALSKSPETKYNSRATDSNRQQFLLRMDYWSTKVLITQPCLRSLGWRVENQSSTSADFDTKMAESCITAALELAKMFPVQLNTDFVYKEGPWWAIVHIIMQAITVLLLEMAYNMQGKREQKFPVIPSLQRLLCWLKAMQDNDPLAAHAYDIVRQTLKSCSPLFQFQVDELLALSDAGSLTTITR</sequence>
<name>A0A8H6E0B4_COCSA</name>
<dbReference type="SMART" id="SM00906">
    <property type="entry name" value="Fungal_trans"/>
    <property type="match status" value="1"/>
</dbReference>
<proteinExistence type="predicted"/>
<dbReference type="InterPro" id="IPR053230">
    <property type="entry name" value="Trans_reg_galc"/>
</dbReference>
<keyword evidence="3" id="KW-1133">Transmembrane helix</keyword>
<evidence type="ECO:0000313" key="6">
    <source>
        <dbReference type="Proteomes" id="UP000624244"/>
    </source>
</evidence>
<keyword evidence="3" id="KW-0812">Transmembrane</keyword>
<accession>A0A8H6E0B4</accession>
<dbReference type="EMBL" id="WNKQ01000001">
    <property type="protein sequence ID" value="KAF5854133.1"/>
    <property type="molecule type" value="Genomic_DNA"/>
</dbReference>
<keyword evidence="3" id="KW-0472">Membrane</keyword>
<keyword evidence="1" id="KW-0539">Nucleus</keyword>
<dbReference type="GO" id="GO:0008270">
    <property type="term" value="F:zinc ion binding"/>
    <property type="evidence" value="ECO:0007669"/>
    <property type="project" value="InterPro"/>
</dbReference>
<feature type="compositionally biased region" description="Basic and acidic residues" evidence="2">
    <location>
        <begin position="137"/>
        <end position="152"/>
    </location>
</feature>
<dbReference type="InterPro" id="IPR007219">
    <property type="entry name" value="XnlR_reg_dom"/>
</dbReference>
<feature type="region of interest" description="Disordered" evidence="2">
    <location>
        <begin position="137"/>
        <end position="161"/>
    </location>
</feature>
<evidence type="ECO:0000259" key="4">
    <source>
        <dbReference type="SMART" id="SM00906"/>
    </source>
</evidence>
<reference evidence="5" key="1">
    <citation type="submission" date="2019-11" db="EMBL/GenBank/DDBJ databases">
        <title>Bipolaris sorokiniana Genome sequencing.</title>
        <authorList>
            <person name="Wang H."/>
        </authorList>
    </citation>
    <scope>NUCLEOTIDE SEQUENCE</scope>
</reference>
<feature type="transmembrane region" description="Helical" evidence="3">
    <location>
        <begin position="536"/>
        <end position="556"/>
    </location>
</feature>
<comment type="caution">
    <text evidence="5">The sequence shown here is derived from an EMBL/GenBank/DDBJ whole genome shotgun (WGS) entry which is preliminary data.</text>
</comment>
<dbReference type="GO" id="GO:0006351">
    <property type="term" value="P:DNA-templated transcription"/>
    <property type="evidence" value="ECO:0007669"/>
    <property type="project" value="InterPro"/>
</dbReference>
<dbReference type="Proteomes" id="UP000624244">
    <property type="component" value="Unassembled WGS sequence"/>
</dbReference>
<protein>
    <recommendedName>
        <fullName evidence="4">Xylanolytic transcriptional activator regulatory domain-containing protein</fullName>
    </recommendedName>
</protein>